<feature type="compositionally biased region" description="Polar residues" evidence="3">
    <location>
        <begin position="1517"/>
        <end position="1529"/>
    </location>
</feature>
<dbReference type="EMBL" id="CAXITT010000083">
    <property type="protein sequence ID" value="CAL1531230.1"/>
    <property type="molecule type" value="Genomic_DNA"/>
</dbReference>
<reference evidence="5 6" key="1">
    <citation type="submission" date="2024-04" db="EMBL/GenBank/DDBJ databases">
        <authorList>
            <consortium name="Genoscope - CEA"/>
            <person name="William W."/>
        </authorList>
    </citation>
    <scope>NUCLEOTIDE SEQUENCE [LARGE SCALE GENOMIC DNA]</scope>
</reference>
<feature type="region of interest" description="Disordered" evidence="3">
    <location>
        <begin position="1477"/>
        <end position="1562"/>
    </location>
</feature>
<proteinExistence type="predicted"/>
<feature type="compositionally biased region" description="Basic and acidic residues" evidence="3">
    <location>
        <begin position="1082"/>
        <end position="1091"/>
    </location>
</feature>
<feature type="region of interest" description="Disordered" evidence="3">
    <location>
        <begin position="812"/>
        <end position="869"/>
    </location>
</feature>
<dbReference type="Proteomes" id="UP001497497">
    <property type="component" value="Unassembled WGS sequence"/>
</dbReference>
<feature type="compositionally biased region" description="Basic residues" evidence="3">
    <location>
        <begin position="387"/>
        <end position="398"/>
    </location>
</feature>
<feature type="region of interest" description="Disordered" evidence="3">
    <location>
        <begin position="373"/>
        <end position="431"/>
    </location>
</feature>
<feature type="compositionally biased region" description="Low complexity" evidence="3">
    <location>
        <begin position="1334"/>
        <end position="1349"/>
    </location>
</feature>
<gene>
    <name evidence="5" type="ORF">GSLYS_00005325001</name>
</gene>
<dbReference type="InterPro" id="IPR041611">
    <property type="entry name" value="SKICH"/>
</dbReference>
<dbReference type="Gene3D" id="2.60.40.2840">
    <property type="match status" value="1"/>
</dbReference>
<evidence type="ECO:0000256" key="1">
    <source>
        <dbReference type="ARBA" id="ARBA00023054"/>
    </source>
</evidence>
<dbReference type="InterPro" id="IPR051002">
    <property type="entry name" value="UBA_autophagy_assoc_protein"/>
</dbReference>
<keyword evidence="6" id="KW-1185">Reference proteome</keyword>
<feature type="compositionally biased region" description="Basic and acidic residues" evidence="3">
    <location>
        <begin position="1274"/>
        <end position="1286"/>
    </location>
</feature>
<feature type="compositionally biased region" description="Polar residues" evidence="3">
    <location>
        <begin position="812"/>
        <end position="853"/>
    </location>
</feature>
<protein>
    <recommendedName>
        <fullName evidence="4">SKICH domain-containing protein</fullName>
    </recommendedName>
</protein>
<feature type="region of interest" description="Disordered" evidence="3">
    <location>
        <begin position="1067"/>
        <end position="1100"/>
    </location>
</feature>
<keyword evidence="1 2" id="KW-0175">Coiled coil</keyword>
<feature type="region of interest" description="Disordered" evidence="3">
    <location>
        <begin position="532"/>
        <end position="565"/>
    </location>
</feature>
<comment type="caution">
    <text evidence="5">The sequence shown here is derived from an EMBL/GenBank/DDBJ whole genome shotgun (WGS) entry which is preliminary data.</text>
</comment>
<name>A0AAV2HBS8_LYMST</name>
<evidence type="ECO:0000256" key="3">
    <source>
        <dbReference type="SAM" id="MobiDB-lite"/>
    </source>
</evidence>
<feature type="domain" description="SKICH" evidence="4">
    <location>
        <begin position="25"/>
        <end position="123"/>
    </location>
</feature>
<feature type="coiled-coil region" evidence="2">
    <location>
        <begin position="1191"/>
        <end position="1218"/>
    </location>
</feature>
<accession>A0AAV2HBS8</accession>
<feature type="region of interest" description="Disordered" evidence="3">
    <location>
        <begin position="1254"/>
        <end position="1360"/>
    </location>
</feature>
<evidence type="ECO:0000313" key="5">
    <source>
        <dbReference type="EMBL" id="CAL1531230.1"/>
    </source>
</evidence>
<feature type="compositionally biased region" description="Polar residues" evidence="3">
    <location>
        <begin position="1350"/>
        <end position="1360"/>
    </location>
</feature>
<evidence type="ECO:0000259" key="4">
    <source>
        <dbReference type="Pfam" id="PF17751"/>
    </source>
</evidence>
<dbReference type="Pfam" id="PF17751">
    <property type="entry name" value="SKICH"/>
    <property type="match status" value="1"/>
</dbReference>
<organism evidence="5 6">
    <name type="scientific">Lymnaea stagnalis</name>
    <name type="common">Great pond snail</name>
    <name type="synonym">Helix stagnalis</name>
    <dbReference type="NCBI Taxonomy" id="6523"/>
    <lineage>
        <taxon>Eukaryota</taxon>
        <taxon>Metazoa</taxon>
        <taxon>Spiralia</taxon>
        <taxon>Lophotrochozoa</taxon>
        <taxon>Mollusca</taxon>
        <taxon>Gastropoda</taxon>
        <taxon>Heterobranchia</taxon>
        <taxon>Euthyneura</taxon>
        <taxon>Panpulmonata</taxon>
        <taxon>Hygrophila</taxon>
        <taxon>Lymnaeoidea</taxon>
        <taxon>Lymnaeidae</taxon>
        <taxon>Lymnaea</taxon>
    </lineage>
</organism>
<feature type="compositionally biased region" description="Polar residues" evidence="3">
    <location>
        <begin position="685"/>
        <end position="701"/>
    </location>
</feature>
<dbReference type="PANTHER" id="PTHR31915">
    <property type="entry name" value="SKICH DOMAIN-CONTAINING PROTEIN"/>
    <property type="match status" value="1"/>
</dbReference>
<feature type="region of interest" description="Disordered" evidence="3">
    <location>
        <begin position="685"/>
        <end position="705"/>
    </location>
</feature>
<feature type="compositionally biased region" description="Basic and acidic residues" evidence="3">
    <location>
        <begin position="419"/>
        <end position="431"/>
    </location>
</feature>
<sequence>MSCSPSLNDYSSEDFCNKEELVVFNVPFLYPPGSDIIIRYTLGSRVNATPLDWIGIFQSGFQSTCHPLTFQWATVHPSHQAAPFERIATFPAKIVQALESKDASYQFAYVSKDNIVLGCSQDFMLKHDDTWDMDMEVYDLPANRSKKGCWDRQVPHSDSPSDSPDLLLADEEWEFANQSSIKPESPSLSDLSDIVVLSTSPSKEAAKLLLIQAPQDNEKCILKSFSFSSDESSDEIIEICLDKSSKRLSESLFGLTQSKEHECVTYPVSTLPQDTISCFGGASPDKKPTKKVPMKSKIARIQKKTEIKRDKVKDGPERLSPQYPHSIYSKFKFVDDDSNSDDDGPQIGQTQLNTPIAGKQCLIQELGPEAECAEKISDESSRPNSAKSKKAKKGKSKKPNGNNDEVLTENELNEVSTKTPEDSKKRNEVSKKSLAIVFDELEERGKDVKTTVSKKVLKCRKKQAGLSQIANDASQVEKTGDKAEVEIEKMKEKLNMKVSRQLERKSKRSCRKCQEPIVTDEQVDNHMEIYSTDAKRAKPAKGTPEVSVQSVVKPDKEIPSECQAPGDEISSIKQKYIYSKKGRSKKKKRQQAKLKAQVLYNLEPLFGGAPPEEQQHTVTEVPKSNDDLELINSFVLQDTSDQGFPALPSCNKLNNVWQPPTVQTLEPLSGSYFQTKSEEKSVFESSTSETNPCAENPSNVIQLGGDQSDRYPDLKYLNIPAYLLDIMDALPAPRAECDDSSLDELKRAIPPHLTRASLQHFKAKYKLKYTKRHELQKMKLKGRYLNPCFLDCIKNNLTRSTKNQKNIFVLQNSEASPDSSSKPTIPFSTDDAVSSPTCPEAGQTTETASNVSLPQPHPATESNLPHEHFSEPKEPLVQLEMTGGKKLPLSYASVVKKYTDASENKVSCAVNNMNPEEDAATGDTSKQSEKVTINEFLAEDDQTLDEPLLEPSTKPVTTRSAALKTLAKVLKRRTWAMEEEITLPNDKEETGAKDNTSEICKEDEIFDVIVNQDQSSLSLFWPMPCEANVSSSDHLVALPPDEGPTIVCPSDQDSTDLHIRPTAKVHKGNTVSRDNSPPWRAKGKDDVKESFESAVDEQAGQDDPKAVLDLALATSLVENNFLKEKVAALESQLKEAEEELQRCKEEACTVAVPVRKSKTVTHRRVPLCKWTDNVKNLVRSNVEIFSLKSKLKDNIMEIKSLENQVNTLKEAYNAEVRRVTKVNMKLLKMKLKHKDVKAKLRAYETRDRLLAQAQEAKQTPDDDDGGNDSADYEPPSKRRRVEEKRVSNALNLNDDHQTSDVHQTSAPTESANSQTFKQDEPVADSLCPDATEPTASSSNTRSSSVSDTTLKNPESITGSPQYLAHSYHMSRSCTPKYARVKTDLCPATPVSGWPSSYSSSPPAYLQSLQAYLPQRPAYTNTTGNWYNPFPNQGAGKQMKKRTSPPHLPLPYPTITSPPKQLFQPCFPYARRKSPFQQPHFCSIQSPPQSNSFQYRSDQSPKRRSPPLLPLPFPKDVQSVSQFRDSSVSPPRQKRYSSRSPSGCNRHLANKHGSNDPNSINFRSNMNHSVLHYPPSPVKSVMMSHAFSDNGIFTQASNPDHLVPDVLNSHLTWGSRQHGSQGAWYDPSENSFINSGYVSMCGKHCGGVESGHKAKACVAPFQSRKDLPLDTTICPPPNGFMLATGTLGSPSFSNLEQNQRYNVFETNRANPVEYSDRSESHTQPNDCAGRYEIGKTQIYQDPVLPQALEIPPGAQFQSHFLRNLIKKEVPNVHHLESKNFQPRDPYAPIHPKTESGYYRQHQNPVTNYPSFSHPTYGALDQRPQSGHVYPYSLFQNGSAPDDQTHYTENMTLNKSNQIYERKCLGPNQKNGPVPANRYPDWSTHTTQQYPVNFHKEKSVVELIGYPRENMYRTAQPYETSVDKRHIEASDANHHIA</sequence>
<dbReference type="PANTHER" id="PTHR31915:SF6">
    <property type="entry name" value="SKICH DOMAIN-CONTAINING PROTEIN"/>
    <property type="match status" value="1"/>
</dbReference>
<feature type="region of interest" description="Disordered" evidence="3">
    <location>
        <begin position="333"/>
        <end position="355"/>
    </location>
</feature>
<evidence type="ECO:0000313" key="6">
    <source>
        <dbReference type="Proteomes" id="UP001497497"/>
    </source>
</evidence>
<feature type="compositionally biased region" description="Polar residues" evidence="3">
    <location>
        <begin position="1300"/>
        <end position="1316"/>
    </location>
</feature>
<feature type="compositionally biased region" description="Polar residues" evidence="3">
    <location>
        <begin position="1482"/>
        <end position="1497"/>
    </location>
</feature>
<feature type="coiled-coil region" evidence="2">
    <location>
        <begin position="1119"/>
        <end position="1146"/>
    </location>
</feature>
<evidence type="ECO:0000256" key="2">
    <source>
        <dbReference type="SAM" id="Coils"/>
    </source>
</evidence>